<feature type="domain" description="Protein kinase" evidence="4">
    <location>
        <begin position="597"/>
        <end position="791"/>
    </location>
</feature>
<feature type="region of interest" description="Disordered" evidence="3">
    <location>
        <begin position="136"/>
        <end position="162"/>
    </location>
</feature>
<keyword evidence="6" id="KW-1185">Reference proteome</keyword>
<evidence type="ECO:0000256" key="2">
    <source>
        <dbReference type="ARBA" id="ARBA00022840"/>
    </source>
</evidence>
<dbReference type="InterPro" id="IPR011009">
    <property type="entry name" value="Kinase-like_dom_sf"/>
</dbReference>
<feature type="non-terminal residue" evidence="5">
    <location>
        <position position="791"/>
    </location>
</feature>
<dbReference type="GO" id="GO:0005524">
    <property type="term" value="F:ATP binding"/>
    <property type="evidence" value="ECO:0007669"/>
    <property type="project" value="UniProtKB-KW"/>
</dbReference>
<dbReference type="Gene3D" id="1.10.510.10">
    <property type="entry name" value="Transferase(Phosphotransferase) domain 1"/>
    <property type="match status" value="1"/>
</dbReference>
<evidence type="ECO:0000313" key="6">
    <source>
        <dbReference type="Proteomes" id="UP001497497"/>
    </source>
</evidence>
<evidence type="ECO:0000313" key="5">
    <source>
        <dbReference type="EMBL" id="CAL1537518.1"/>
    </source>
</evidence>
<protein>
    <recommendedName>
        <fullName evidence="4">Protein kinase domain-containing protein</fullName>
    </recommendedName>
</protein>
<dbReference type="InterPro" id="IPR050198">
    <property type="entry name" value="Non-receptor_tyrosine_kinases"/>
</dbReference>
<evidence type="ECO:0000256" key="3">
    <source>
        <dbReference type="SAM" id="MobiDB-lite"/>
    </source>
</evidence>
<reference evidence="5 6" key="1">
    <citation type="submission" date="2024-04" db="EMBL/GenBank/DDBJ databases">
        <authorList>
            <consortium name="Genoscope - CEA"/>
            <person name="William W."/>
        </authorList>
    </citation>
    <scope>NUCLEOTIDE SEQUENCE [LARGE SCALE GENOMIC DNA]</scope>
</reference>
<accession>A0AAV2HZS8</accession>
<keyword evidence="2" id="KW-0067">ATP-binding</keyword>
<keyword evidence="1" id="KW-0547">Nucleotide-binding</keyword>
<dbReference type="Proteomes" id="UP001497497">
    <property type="component" value="Unassembled WGS sequence"/>
</dbReference>
<dbReference type="SUPFAM" id="SSF56112">
    <property type="entry name" value="Protein kinase-like (PK-like)"/>
    <property type="match status" value="1"/>
</dbReference>
<sequence length="791" mass="90179">MSTKSVHVPECDNPLCEKFLSHLNGEYQALGFKTVAYPSFGPFSKHFNENYNQCTYTTIHKCPKLWKLINTDGIDISSLNKSEKLAVISFSAEVQPDNGDTSWSAAFDDYFKCYRIQDASDENKINSFIKRKTSMVPVRNEPQASADKKGPDIAPRSRNGATDPKFVYSENLHSYANSRFDEKDVLSKLRDLRQGEAGKGDNWQMSPYPDEFGRASGQSVMARSPDNESLLELDDITTFTELKDLVNVVLDDPVRALPSKKFILQKVLPELNNSNQVYGILIFATCADLVTQKRAISLLELLLLRGRLAAPQVHMSLLKNMQTKLLENICAIISIRSLSPQSWSENLEIILKRKCCLFLMLQGEMVMACQGTEDIRSCETFNKDMKSKIETGNKKLKSSEHVDCVKICLELPLDQVLKGTTSFMTKIATEKFLVAPSGLKIEFYHVFQLFKKIFSSLDSQVINILKVQREMKSKLLWKQSSSTAIELILRGFSHFLNYSSKESSSQSLDTLCTEITQIIIANKEKDQKTFNDVIPMLRALMFRPTPAIRQCAIDLFKGLDSNPESFRIHLLDAITHLLSPVLVPDINDKRTLPHEKSRNGWFKVSGNFSGYQTVISFHVPHEKDHREINKSDLNDSPQFQQISVLRELMHDNIATLFAYNIYHIPQYYIMEEGRSLQEQLVNRSNNKTYFSEATLYSCLNQAAAAVEYCHSKNIVHCNITTASFLIIDSQKLKLSGFHLSFALKSNEEEKIYDSEDSNIFREIPTLWSAPESLRRCRFSRQTDIWMFGHMC</sequence>
<dbReference type="EMBL" id="CAXITT010000265">
    <property type="protein sequence ID" value="CAL1537518.1"/>
    <property type="molecule type" value="Genomic_DNA"/>
</dbReference>
<organism evidence="5 6">
    <name type="scientific">Lymnaea stagnalis</name>
    <name type="common">Great pond snail</name>
    <name type="synonym">Helix stagnalis</name>
    <dbReference type="NCBI Taxonomy" id="6523"/>
    <lineage>
        <taxon>Eukaryota</taxon>
        <taxon>Metazoa</taxon>
        <taxon>Spiralia</taxon>
        <taxon>Lophotrochozoa</taxon>
        <taxon>Mollusca</taxon>
        <taxon>Gastropoda</taxon>
        <taxon>Heterobranchia</taxon>
        <taxon>Euthyneura</taxon>
        <taxon>Panpulmonata</taxon>
        <taxon>Hygrophila</taxon>
        <taxon>Lymnaeoidea</taxon>
        <taxon>Lymnaeidae</taxon>
        <taxon>Lymnaea</taxon>
    </lineage>
</organism>
<dbReference type="GO" id="GO:0004672">
    <property type="term" value="F:protein kinase activity"/>
    <property type="evidence" value="ECO:0007669"/>
    <property type="project" value="InterPro"/>
</dbReference>
<dbReference type="InterPro" id="IPR000719">
    <property type="entry name" value="Prot_kinase_dom"/>
</dbReference>
<gene>
    <name evidence="5" type="ORF">GSLYS_00011431001</name>
</gene>
<dbReference type="CDD" id="cd00180">
    <property type="entry name" value="PKc"/>
    <property type="match status" value="1"/>
</dbReference>
<dbReference type="PANTHER" id="PTHR24418">
    <property type="entry name" value="TYROSINE-PROTEIN KINASE"/>
    <property type="match status" value="1"/>
</dbReference>
<dbReference type="InterPro" id="IPR001245">
    <property type="entry name" value="Ser-Thr/Tyr_kinase_cat_dom"/>
</dbReference>
<evidence type="ECO:0000259" key="4">
    <source>
        <dbReference type="PROSITE" id="PS50011"/>
    </source>
</evidence>
<proteinExistence type="predicted"/>
<dbReference type="Pfam" id="PF07714">
    <property type="entry name" value="PK_Tyr_Ser-Thr"/>
    <property type="match status" value="1"/>
</dbReference>
<dbReference type="PROSITE" id="PS50011">
    <property type="entry name" value="PROTEIN_KINASE_DOM"/>
    <property type="match status" value="1"/>
</dbReference>
<dbReference type="AlphaFoldDB" id="A0AAV2HZS8"/>
<comment type="caution">
    <text evidence="5">The sequence shown here is derived from an EMBL/GenBank/DDBJ whole genome shotgun (WGS) entry which is preliminary data.</text>
</comment>
<evidence type="ECO:0000256" key="1">
    <source>
        <dbReference type="ARBA" id="ARBA00022741"/>
    </source>
</evidence>
<name>A0AAV2HZS8_LYMST</name>